<accession>A0ACC2ZNL9</accession>
<reference evidence="1" key="1">
    <citation type="submission" date="2022-10" db="EMBL/GenBank/DDBJ databases">
        <title>Culturing micro-colonial fungi from biological soil crusts in the Mojave desert and describing Neophaeococcomyces mojavensis, and introducing the new genera and species Taxawa tesnikishii.</title>
        <authorList>
            <person name="Kurbessoian T."/>
            <person name="Stajich J.E."/>
        </authorList>
    </citation>
    <scope>NUCLEOTIDE SEQUENCE</scope>
    <source>
        <strain evidence="1">JES_115</strain>
    </source>
</reference>
<sequence length="341" mass="39415">MPQQKLPGFMTGFQLLLGQYPSEASRPDAAIEEEILHRRWDELERAKARLEEGQAALRLEREVLKTQQDHLCRQRVKVDKESLSLKREQQQWRRDKEQQENMRSSRRKHTQHDRWWSQAFNEFDFLFAGLDESDGEFPWARDERPRPNFNDPPLGTHPCPRSHPAASFNGSRHSMPPSSHAEAKRQFEEYSKSWARLNHRDPAIPYPTASQRAEELMDRSRLDTALDHSTWTDAFVMEANTALFFLRAFGFRPQYIADSTGKVRLEARGGGTSDLESLKRHLRINRTRWHPDKLGGRNGGMAGRNTALAEDPRAKAVLQGINNLLDLCDEKLAQRTGPPFL</sequence>
<gene>
    <name evidence="1" type="ORF">H2199_001023</name>
</gene>
<evidence type="ECO:0000313" key="2">
    <source>
        <dbReference type="Proteomes" id="UP001172680"/>
    </source>
</evidence>
<organism evidence="1 2">
    <name type="scientific">Coniosporium tulheliwenetii</name>
    <dbReference type="NCBI Taxonomy" id="3383036"/>
    <lineage>
        <taxon>Eukaryota</taxon>
        <taxon>Fungi</taxon>
        <taxon>Dikarya</taxon>
        <taxon>Ascomycota</taxon>
        <taxon>Pezizomycotina</taxon>
        <taxon>Dothideomycetes</taxon>
        <taxon>Dothideomycetes incertae sedis</taxon>
        <taxon>Coniosporium</taxon>
    </lineage>
</organism>
<name>A0ACC2ZNL9_9PEZI</name>
<dbReference type="EMBL" id="JAPDRP010000002">
    <property type="protein sequence ID" value="KAJ9649109.1"/>
    <property type="molecule type" value="Genomic_DNA"/>
</dbReference>
<evidence type="ECO:0000313" key="1">
    <source>
        <dbReference type="EMBL" id="KAJ9649109.1"/>
    </source>
</evidence>
<comment type="caution">
    <text evidence="1">The sequence shown here is derived from an EMBL/GenBank/DDBJ whole genome shotgun (WGS) entry which is preliminary data.</text>
</comment>
<keyword evidence="2" id="KW-1185">Reference proteome</keyword>
<protein>
    <submittedName>
        <fullName evidence="1">Uncharacterized protein</fullName>
    </submittedName>
</protein>
<dbReference type="Proteomes" id="UP001172680">
    <property type="component" value="Unassembled WGS sequence"/>
</dbReference>
<proteinExistence type="predicted"/>